<evidence type="ECO:0000256" key="1">
    <source>
        <dbReference type="SAM" id="Phobius"/>
    </source>
</evidence>
<feature type="transmembrane region" description="Helical" evidence="1">
    <location>
        <begin position="7"/>
        <end position="25"/>
    </location>
</feature>
<keyword evidence="1" id="KW-0472">Membrane</keyword>
<protein>
    <submittedName>
        <fullName evidence="2">Uncharacterized protein</fullName>
    </submittedName>
</protein>
<gene>
    <name evidence="2" type="ORF">K8V00_12260</name>
</gene>
<feature type="transmembrane region" description="Helical" evidence="1">
    <location>
        <begin position="31"/>
        <end position="54"/>
    </location>
</feature>
<reference evidence="2" key="2">
    <citation type="submission" date="2021-09" db="EMBL/GenBank/DDBJ databases">
        <authorList>
            <person name="Gilroy R."/>
        </authorList>
    </citation>
    <scope>NUCLEOTIDE SEQUENCE</scope>
    <source>
        <strain evidence="2">CHK174-6876</strain>
    </source>
</reference>
<name>A0A921K2S9_9LACO</name>
<keyword evidence="1" id="KW-0812">Transmembrane</keyword>
<comment type="caution">
    <text evidence="2">The sequence shown here is derived from an EMBL/GenBank/DDBJ whole genome shotgun (WGS) entry which is preliminary data.</text>
</comment>
<accession>A0A921K2S9</accession>
<organism evidence="2 3">
    <name type="scientific">Ligilactobacillus acidipiscis</name>
    <dbReference type="NCBI Taxonomy" id="89059"/>
    <lineage>
        <taxon>Bacteria</taxon>
        <taxon>Bacillati</taxon>
        <taxon>Bacillota</taxon>
        <taxon>Bacilli</taxon>
        <taxon>Lactobacillales</taxon>
        <taxon>Lactobacillaceae</taxon>
        <taxon>Ligilactobacillus</taxon>
    </lineage>
</organism>
<proteinExistence type="predicted"/>
<evidence type="ECO:0000313" key="2">
    <source>
        <dbReference type="EMBL" id="HJE98380.1"/>
    </source>
</evidence>
<reference evidence="2" key="1">
    <citation type="journal article" date="2021" name="PeerJ">
        <title>Extensive microbial diversity within the chicken gut microbiome revealed by metagenomics and culture.</title>
        <authorList>
            <person name="Gilroy R."/>
            <person name="Ravi A."/>
            <person name="Getino M."/>
            <person name="Pursley I."/>
            <person name="Horton D.L."/>
            <person name="Alikhan N.F."/>
            <person name="Baker D."/>
            <person name="Gharbi K."/>
            <person name="Hall N."/>
            <person name="Watson M."/>
            <person name="Adriaenssens E.M."/>
            <person name="Foster-Nyarko E."/>
            <person name="Jarju S."/>
            <person name="Secka A."/>
            <person name="Antonio M."/>
            <person name="Oren A."/>
            <person name="Chaudhuri R.R."/>
            <person name="La Ragione R."/>
            <person name="Hildebrand F."/>
            <person name="Pallen M.J."/>
        </authorList>
    </citation>
    <scope>NUCLEOTIDE SEQUENCE</scope>
    <source>
        <strain evidence="2">CHK174-6876</strain>
    </source>
</reference>
<sequence>MKEKMIWWMQLLVNCCFFLYLIQYIDTLYNFGVIVDSIIDFILAIIALILGYALTVKFENDPNK</sequence>
<dbReference type="AlphaFoldDB" id="A0A921K2S9"/>
<dbReference type="Proteomes" id="UP000707535">
    <property type="component" value="Unassembled WGS sequence"/>
</dbReference>
<dbReference type="EMBL" id="DYXG01000125">
    <property type="protein sequence ID" value="HJE98380.1"/>
    <property type="molecule type" value="Genomic_DNA"/>
</dbReference>
<evidence type="ECO:0000313" key="3">
    <source>
        <dbReference type="Proteomes" id="UP000707535"/>
    </source>
</evidence>
<keyword evidence="1" id="KW-1133">Transmembrane helix</keyword>